<evidence type="ECO:0000313" key="5">
    <source>
        <dbReference type="Ensembl" id="ENSSRHP00000073566.1"/>
    </source>
</evidence>
<dbReference type="InterPro" id="IPR002209">
    <property type="entry name" value="Fibroblast_GF_fam"/>
</dbReference>
<dbReference type="InterPro" id="IPR008996">
    <property type="entry name" value="IL1/FGF"/>
</dbReference>
<keyword evidence="6" id="KW-1185">Reference proteome</keyword>
<dbReference type="AlphaFoldDB" id="A0A673LCR6"/>
<dbReference type="Gene3D" id="2.80.10.50">
    <property type="match status" value="1"/>
</dbReference>
<evidence type="ECO:0000256" key="3">
    <source>
        <dbReference type="ARBA" id="ARBA00022525"/>
    </source>
</evidence>
<dbReference type="PANTHER" id="PTHR11486">
    <property type="entry name" value="FIBROBLAST GROWTH FACTOR"/>
    <property type="match status" value="1"/>
</dbReference>
<organism evidence="5 6">
    <name type="scientific">Sinocyclocheilus rhinocerous</name>
    <dbReference type="NCBI Taxonomy" id="307959"/>
    <lineage>
        <taxon>Eukaryota</taxon>
        <taxon>Metazoa</taxon>
        <taxon>Chordata</taxon>
        <taxon>Craniata</taxon>
        <taxon>Vertebrata</taxon>
        <taxon>Euteleostomi</taxon>
        <taxon>Actinopterygii</taxon>
        <taxon>Neopterygii</taxon>
        <taxon>Teleostei</taxon>
        <taxon>Ostariophysi</taxon>
        <taxon>Cypriniformes</taxon>
        <taxon>Cyprinidae</taxon>
        <taxon>Cyprininae</taxon>
        <taxon>Sinocyclocheilus</taxon>
    </lineage>
</organism>
<evidence type="ECO:0000256" key="1">
    <source>
        <dbReference type="ARBA" id="ARBA00004613"/>
    </source>
</evidence>
<dbReference type="GO" id="GO:0005576">
    <property type="term" value="C:extracellular region"/>
    <property type="evidence" value="ECO:0007669"/>
    <property type="project" value="UniProtKB-SubCell"/>
</dbReference>
<comment type="similarity">
    <text evidence="2">Belongs to the heparin-binding growth factors family.</text>
</comment>
<feature type="region of interest" description="Disordered" evidence="4">
    <location>
        <begin position="203"/>
        <end position="223"/>
    </location>
</feature>
<evidence type="ECO:0000313" key="6">
    <source>
        <dbReference type="Proteomes" id="UP000472270"/>
    </source>
</evidence>
<comment type="subcellular location">
    <subcellularLocation>
        <location evidence="1">Secreted</location>
    </subcellularLocation>
</comment>
<name>A0A673LCR6_9TELE</name>
<feature type="region of interest" description="Disordered" evidence="4">
    <location>
        <begin position="117"/>
        <end position="155"/>
    </location>
</feature>
<dbReference type="Ensembl" id="ENSSRHT00000075572.1">
    <property type="protein sequence ID" value="ENSSRHP00000073566.1"/>
    <property type="gene ID" value="ENSSRHG00000036586.1"/>
</dbReference>
<feature type="compositionally biased region" description="Basic and acidic residues" evidence="4">
    <location>
        <begin position="128"/>
        <end position="155"/>
    </location>
</feature>
<reference evidence="5" key="1">
    <citation type="submission" date="2025-08" db="UniProtKB">
        <authorList>
            <consortium name="Ensembl"/>
        </authorList>
    </citation>
    <scope>IDENTIFICATION</scope>
</reference>
<dbReference type="Proteomes" id="UP000472270">
    <property type="component" value="Unassembled WGS sequence"/>
</dbReference>
<dbReference type="GO" id="GO:0008083">
    <property type="term" value="F:growth factor activity"/>
    <property type="evidence" value="ECO:0007669"/>
    <property type="project" value="InterPro"/>
</dbReference>
<accession>A0A673LCR6</accession>
<reference evidence="5" key="2">
    <citation type="submission" date="2025-09" db="UniProtKB">
        <authorList>
            <consortium name="Ensembl"/>
        </authorList>
    </citation>
    <scope>IDENTIFICATION</scope>
</reference>
<sequence length="223" mass="25185">MTMQSVSVPNFKHHVTEQSRLSDRMSRRLTRTYQLYSRTSGKHVQVLGNKRVNANGEDGDIHGKLCNGLTIPAKLVVETDTFGSRVRIRGAKTGYYICMNKRGTLTGRVKTCHTMVGLNNNTRRGQQSKKEAQSHRGGEGGRKRETKSDSGEEKTFRGCYGLRCGREGLKEGKWLGRGKEGHRRMKRAKKECLSLLRQLSMTIEASGWGGRKGRRDTEQKSQR</sequence>
<feature type="region of interest" description="Disordered" evidence="4">
    <location>
        <begin position="1"/>
        <end position="23"/>
    </location>
</feature>
<evidence type="ECO:0000256" key="2">
    <source>
        <dbReference type="ARBA" id="ARBA00007936"/>
    </source>
</evidence>
<evidence type="ECO:0000256" key="4">
    <source>
        <dbReference type="SAM" id="MobiDB-lite"/>
    </source>
</evidence>
<dbReference type="SUPFAM" id="SSF50353">
    <property type="entry name" value="Cytokine"/>
    <property type="match status" value="1"/>
</dbReference>
<dbReference type="SMART" id="SM00442">
    <property type="entry name" value="FGF"/>
    <property type="match status" value="1"/>
</dbReference>
<protein>
    <submittedName>
        <fullName evidence="5">Fibroblast growth factor 8 b</fullName>
    </submittedName>
</protein>
<feature type="compositionally biased region" description="Basic and acidic residues" evidence="4">
    <location>
        <begin position="14"/>
        <end position="23"/>
    </location>
</feature>
<dbReference type="Pfam" id="PF00167">
    <property type="entry name" value="FGF"/>
    <property type="match status" value="1"/>
</dbReference>
<proteinExistence type="inferred from homology"/>
<keyword evidence="3" id="KW-0964">Secreted</keyword>